<reference evidence="2 3" key="1">
    <citation type="submission" date="2015-05" db="EMBL/GenBank/DDBJ databases">
        <authorList>
            <person name="Wang D.B."/>
            <person name="Wang M."/>
        </authorList>
    </citation>
    <scope>NUCLEOTIDE SEQUENCE [LARGE SCALE GENOMIC DNA]</scope>
    <source>
        <strain evidence="2">VL1</strain>
    </source>
</reference>
<gene>
    <name evidence="2" type="ORF">BN1708_020070</name>
</gene>
<proteinExistence type="predicted"/>
<feature type="region of interest" description="Disordered" evidence="1">
    <location>
        <begin position="38"/>
        <end position="63"/>
    </location>
</feature>
<accession>A0A0G4MR74</accession>
<name>A0A0G4MR74_VERLO</name>
<evidence type="ECO:0000313" key="2">
    <source>
        <dbReference type="EMBL" id="CRK36664.1"/>
    </source>
</evidence>
<keyword evidence="3" id="KW-1185">Reference proteome</keyword>
<evidence type="ECO:0000256" key="1">
    <source>
        <dbReference type="SAM" id="MobiDB-lite"/>
    </source>
</evidence>
<feature type="compositionally biased region" description="Basic residues" evidence="1">
    <location>
        <begin position="44"/>
        <end position="63"/>
    </location>
</feature>
<organism evidence="2 3">
    <name type="scientific">Verticillium longisporum</name>
    <name type="common">Verticillium dahliae var. longisporum</name>
    <dbReference type="NCBI Taxonomy" id="100787"/>
    <lineage>
        <taxon>Eukaryota</taxon>
        <taxon>Fungi</taxon>
        <taxon>Dikarya</taxon>
        <taxon>Ascomycota</taxon>
        <taxon>Pezizomycotina</taxon>
        <taxon>Sordariomycetes</taxon>
        <taxon>Hypocreomycetidae</taxon>
        <taxon>Glomerellales</taxon>
        <taxon>Plectosphaerellaceae</taxon>
        <taxon>Verticillium</taxon>
    </lineage>
</organism>
<feature type="non-terminal residue" evidence="2">
    <location>
        <position position="1"/>
    </location>
</feature>
<evidence type="ECO:0000313" key="3">
    <source>
        <dbReference type="Proteomes" id="UP000044602"/>
    </source>
</evidence>
<dbReference type="AlphaFoldDB" id="A0A0G4MR74"/>
<sequence length="98" mass="11059">SLPPPPPPDPRRAPLHDTQALHSRRLGLLLVPQTLRPGPAQRQVRCRRRRRPHKGQPGPLHRRANLRPALPARRAHAPRLWRAALLSRVCAQGAARHV</sequence>
<dbReference type="Proteomes" id="UP000044602">
    <property type="component" value="Unassembled WGS sequence"/>
</dbReference>
<protein>
    <submittedName>
        <fullName evidence="2">Uncharacterized protein</fullName>
    </submittedName>
</protein>
<dbReference type="EMBL" id="CVQH01024245">
    <property type="protein sequence ID" value="CRK36664.1"/>
    <property type="molecule type" value="Genomic_DNA"/>
</dbReference>